<gene>
    <name evidence="3" type="ordered locus">SPO3100</name>
</gene>
<name>Q5LNV3_RUEPO</name>
<feature type="domain" description="HTH LytTR-type" evidence="2">
    <location>
        <begin position="160"/>
        <end position="247"/>
    </location>
</feature>
<dbReference type="Gene3D" id="2.40.50.1020">
    <property type="entry name" value="LytTr DNA-binding domain"/>
    <property type="match status" value="1"/>
</dbReference>
<keyword evidence="1" id="KW-1133">Transmembrane helix</keyword>
<reference evidence="3 4" key="2">
    <citation type="journal article" date="2014" name="Stand. Genomic Sci.">
        <title>An updated genome annotation for the model marine bacterium Ruegeria pomeroyi DSS-3.</title>
        <authorList>
            <person name="Rivers A.R."/>
            <person name="Smith C.B."/>
            <person name="Moran M.A."/>
        </authorList>
    </citation>
    <scope>GENOME REANNOTATION</scope>
    <source>
        <strain evidence="4">ATCC 700808 / DSM 15171 / DSS-3</strain>
    </source>
</reference>
<dbReference type="SMART" id="SM00850">
    <property type="entry name" value="LytTR"/>
    <property type="match status" value="1"/>
</dbReference>
<reference evidence="3 4" key="1">
    <citation type="journal article" date="2004" name="Nature">
        <title>Genome sequence of Silicibacter pomeroyi reveals adaptations to the marine environment.</title>
        <authorList>
            <person name="Moran M.A."/>
            <person name="Buchan A."/>
            <person name="Gonzalez J.M."/>
            <person name="Heidelberg J.F."/>
            <person name="Whitman W.B."/>
            <person name="Kiene R.P."/>
            <person name="Henriksen J.R."/>
            <person name="King G.M."/>
            <person name="Belas R."/>
            <person name="Fuqua C."/>
            <person name="Brinkac L."/>
            <person name="Lewis M."/>
            <person name="Johri S."/>
            <person name="Weaver B."/>
            <person name="Pai G."/>
            <person name="Eisen J.A."/>
            <person name="Rahe E."/>
            <person name="Sheldon W.M."/>
            <person name="Ye W."/>
            <person name="Miller T.R."/>
            <person name="Carlton J."/>
            <person name="Rasko D.A."/>
            <person name="Paulsen I.T."/>
            <person name="Ren Q."/>
            <person name="Daugherty S.C."/>
            <person name="Deboy R.T."/>
            <person name="Dodson R.J."/>
            <person name="Durkin A.S."/>
            <person name="Madupu R."/>
            <person name="Nelson W.C."/>
            <person name="Sullivan S.A."/>
            <person name="Rosovitz M.J."/>
            <person name="Haft D.H."/>
            <person name="Selengut J."/>
            <person name="Ward N."/>
        </authorList>
    </citation>
    <scope>NUCLEOTIDE SEQUENCE [LARGE SCALE GENOMIC DNA]</scope>
    <source>
        <strain evidence="4">ATCC 700808 / DSM 15171 / DSS-3</strain>
    </source>
</reference>
<protein>
    <recommendedName>
        <fullName evidence="2">HTH LytTR-type domain-containing protein</fullName>
    </recommendedName>
</protein>
<dbReference type="EMBL" id="CP000031">
    <property type="protein sequence ID" value="AAV96335.1"/>
    <property type="molecule type" value="Genomic_DNA"/>
</dbReference>
<dbReference type="eggNOG" id="COG3279">
    <property type="taxonomic scope" value="Bacteria"/>
</dbReference>
<keyword evidence="1" id="KW-0472">Membrane</keyword>
<dbReference type="HOGENOM" id="CLU_079621_1_0_5"/>
<dbReference type="DNASU" id="3194942"/>
<dbReference type="Pfam" id="PF04397">
    <property type="entry name" value="LytTR"/>
    <property type="match status" value="1"/>
</dbReference>
<keyword evidence="1" id="KW-0812">Transmembrane</keyword>
<dbReference type="KEGG" id="sil:SPO3100"/>
<dbReference type="PROSITE" id="PS50930">
    <property type="entry name" value="HTH_LYTTR"/>
    <property type="match status" value="1"/>
</dbReference>
<dbReference type="AlphaFoldDB" id="Q5LNV3"/>
<dbReference type="Proteomes" id="UP000001023">
    <property type="component" value="Chromosome"/>
</dbReference>
<dbReference type="STRING" id="246200.SPO3100"/>
<evidence type="ECO:0000313" key="3">
    <source>
        <dbReference type="EMBL" id="AAV96335.1"/>
    </source>
</evidence>
<keyword evidence="4" id="KW-1185">Reference proteome</keyword>
<evidence type="ECO:0000259" key="2">
    <source>
        <dbReference type="PROSITE" id="PS50930"/>
    </source>
</evidence>
<dbReference type="GO" id="GO:0003677">
    <property type="term" value="F:DNA binding"/>
    <property type="evidence" value="ECO:0007669"/>
    <property type="project" value="InterPro"/>
</dbReference>
<accession>Q5LNV3</accession>
<organism evidence="3 4">
    <name type="scientific">Ruegeria pomeroyi (strain ATCC 700808 / DSM 15171 / DSS-3)</name>
    <name type="common">Silicibacter pomeroyi</name>
    <dbReference type="NCBI Taxonomy" id="246200"/>
    <lineage>
        <taxon>Bacteria</taxon>
        <taxon>Pseudomonadati</taxon>
        <taxon>Pseudomonadota</taxon>
        <taxon>Alphaproteobacteria</taxon>
        <taxon>Rhodobacterales</taxon>
        <taxon>Roseobacteraceae</taxon>
        <taxon>Ruegeria</taxon>
    </lineage>
</organism>
<sequence>MIATLRSYLSADKRGLVGPAFLFLSLLASISDPFGGYGMTFLRRFLFWVLVLGVAGGIAFLSHRMVERHLSGAPLLGKDLLIVLLVTLSFTPSLWVLIFLFAAPSTGTAPDMWSMARYGTIFASGLIVLRRGVFGQSVPEEESLQPRIYKRLPEGFSEQILRLTVRDHSVDVVTDKGVHTIRSRFGDAIDEMVPISGHCTHRSHWVTDTAIESVERSGGKIHLRLSNGDLIPVSRKYRPALEEAGIV</sequence>
<dbReference type="PaxDb" id="246200-SPO3100"/>
<evidence type="ECO:0000313" key="4">
    <source>
        <dbReference type="Proteomes" id="UP000001023"/>
    </source>
</evidence>
<feature type="transmembrane region" description="Helical" evidence="1">
    <location>
        <begin position="81"/>
        <end position="103"/>
    </location>
</feature>
<feature type="transmembrane region" description="Helical" evidence="1">
    <location>
        <begin position="41"/>
        <end position="61"/>
    </location>
</feature>
<proteinExistence type="predicted"/>
<evidence type="ECO:0000256" key="1">
    <source>
        <dbReference type="SAM" id="Phobius"/>
    </source>
</evidence>
<dbReference type="InterPro" id="IPR007492">
    <property type="entry name" value="LytTR_DNA-bd_dom"/>
</dbReference>